<reference evidence="1" key="2">
    <citation type="journal article" date="2015" name="Data Brief">
        <title>Shoot transcriptome of the giant reed, Arundo donax.</title>
        <authorList>
            <person name="Barrero R.A."/>
            <person name="Guerrero F.D."/>
            <person name="Moolhuijzen P."/>
            <person name="Goolsby J.A."/>
            <person name="Tidwell J."/>
            <person name="Bellgard S.E."/>
            <person name="Bellgard M.I."/>
        </authorList>
    </citation>
    <scope>NUCLEOTIDE SEQUENCE</scope>
    <source>
        <tissue evidence="1">Shoot tissue taken approximately 20 cm above the soil surface</tissue>
    </source>
</reference>
<dbReference type="EMBL" id="GBRH01247355">
    <property type="protein sequence ID" value="JAD50540.1"/>
    <property type="molecule type" value="Transcribed_RNA"/>
</dbReference>
<proteinExistence type="predicted"/>
<reference evidence="1" key="1">
    <citation type="submission" date="2014-09" db="EMBL/GenBank/DDBJ databases">
        <authorList>
            <person name="Magalhaes I.L.F."/>
            <person name="Oliveira U."/>
            <person name="Santos F.R."/>
            <person name="Vidigal T.H.D.A."/>
            <person name="Brescovit A.D."/>
            <person name="Santos A.J."/>
        </authorList>
    </citation>
    <scope>NUCLEOTIDE SEQUENCE</scope>
    <source>
        <tissue evidence="1">Shoot tissue taken approximately 20 cm above the soil surface</tissue>
    </source>
</reference>
<accession>A0A0A9ANP4</accession>
<organism evidence="1">
    <name type="scientific">Arundo donax</name>
    <name type="common">Giant reed</name>
    <name type="synonym">Donax arundinaceus</name>
    <dbReference type="NCBI Taxonomy" id="35708"/>
    <lineage>
        <taxon>Eukaryota</taxon>
        <taxon>Viridiplantae</taxon>
        <taxon>Streptophyta</taxon>
        <taxon>Embryophyta</taxon>
        <taxon>Tracheophyta</taxon>
        <taxon>Spermatophyta</taxon>
        <taxon>Magnoliopsida</taxon>
        <taxon>Liliopsida</taxon>
        <taxon>Poales</taxon>
        <taxon>Poaceae</taxon>
        <taxon>PACMAD clade</taxon>
        <taxon>Arundinoideae</taxon>
        <taxon>Arundineae</taxon>
        <taxon>Arundo</taxon>
    </lineage>
</organism>
<sequence>MPNAPSGSWSCSWPLSTTISTLDTQWSSGMGLARSPSVCFSPS</sequence>
<evidence type="ECO:0000313" key="1">
    <source>
        <dbReference type="EMBL" id="JAD50540.1"/>
    </source>
</evidence>
<name>A0A0A9ANP4_ARUDO</name>
<dbReference type="AlphaFoldDB" id="A0A0A9ANP4"/>
<protein>
    <submittedName>
        <fullName evidence="1">Uncharacterized protein</fullName>
    </submittedName>
</protein>